<sequence length="117" mass="13092">MEKALMDVLNAGIALFQSGEGKLKQSLADLDKVYQELKTKGSQDQSEQANRLRDLVQKTVWDAQEKLKTANDSSVAVVNQLKENFAKISTQIDEMLPEDIKTKAKAAIEELKKLTKK</sequence>
<evidence type="ECO:0000313" key="2">
    <source>
        <dbReference type="EMBL" id="TGL38642.1"/>
    </source>
</evidence>
<name>A0A5F1ZRI3_9LEPT</name>
<gene>
    <name evidence="1" type="ORF">EHO57_02160</name>
    <name evidence="2" type="ORF">EHQ53_17920</name>
</gene>
<dbReference type="Proteomes" id="UP000297273">
    <property type="component" value="Unassembled WGS sequence"/>
</dbReference>
<accession>A0A5F1ZRI3</accession>
<evidence type="ECO:0000313" key="4">
    <source>
        <dbReference type="Proteomes" id="UP000297946"/>
    </source>
</evidence>
<dbReference type="AlphaFoldDB" id="A0A5F1ZRI3"/>
<reference evidence="3 4" key="2">
    <citation type="journal article" date="2019" name="PLoS Negl. Trop. Dis.">
        <title>Revisiting the worldwide diversity of Leptospira species in the environment.</title>
        <authorList>
            <person name="Vincent A.T."/>
            <person name="Schiettekatte O."/>
            <person name="Bourhy P."/>
            <person name="Veyrier F.J."/>
            <person name="Picardeau M."/>
        </authorList>
    </citation>
    <scope>NUCLEOTIDE SEQUENCE [LARGE SCALE GENOMIC DNA]</scope>
    <source>
        <strain evidence="3">201702690</strain>
        <strain evidence="1 4">SSW18</strain>
    </source>
</reference>
<evidence type="ECO:0008006" key="5">
    <source>
        <dbReference type="Google" id="ProtNLM"/>
    </source>
</evidence>
<keyword evidence="3" id="KW-1185">Reference proteome</keyword>
<reference evidence="2" key="1">
    <citation type="submission" date="2018-10" db="EMBL/GenBank/DDBJ databases">
        <authorList>
            <person name="Vincent A.T."/>
            <person name="Schiettekatte O."/>
            <person name="Bourhy P."/>
            <person name="Veyrier F.J."/>
            <person name="Picardeau M."/>
        </authorList>
    </citation>
    <scope>NUCLEOTIDE SEQUENCE</scope>
    <source>
        <strain evidence="2">201702690</strain>
    </source>
</reference>
<evidence type="ECO:0000313" key="1">
    <source>
        <dbReference type="EMBL" id="TGK05506.1"/>
    </source>
</evidence>
<dbReference type="Proteomes" id="UP000297946">
    <property type="component" value="Unassembled WGS sequence"/>
</dbReference>
<dbReference type="EMBL" id="RQER01000001">
    <property type="protein sequence ID" value="TGK05506.1"/>
    <property type="molecule type" value="Genomic_DNA"/>
</dbReference>
<comment type="caution">
    <text evidence="1">The sequence shown here is derived from an EMBL/GenBank/DDBJ whole genome shotgun (WGS) entry which is preliminary data.</text>
</comment>
<dbReference type="EMBL" id="RQGC01000013">
    <property type="protein sequence ID" value="TGL38642.1"/>
    <property type="molecule type" value="Genomic_DNA"/>
</dbReference>
<dbReference type="OrthoDB" id="344872at2"/>
<evidence type="ECO:0000313" key="3">
    <source>
        <dbReference type="Proteomes" id="UP000297273"/>
    </source>
</evidence>
<dbReference type="NCBIfam" id="NF047773">
    <property type="entry name" value="phas_rel_Lepto"/>
    <property type="match status" value="1"/>
</dbReference>
<dbReference type="RefSeq" id="WP_135647130.1">
    <property type="nucleotide sequence ID" value="NZ_RQER01000001.1"/>
</dbReference>
<organism evidence="1 4">
    <name type="scientific">Leptospira langatensis</name>
    <dbReference type="NCBI Taxonomy" id="2484983"/>
    <lineage>
        <taxon>Bacteria</taxon>
        <taxon>Pseudomonadati</taxon>
        <taxon>Spirochaetota</taxon>
        <taxon>Spirochaetia</taxon>
        <taxon>Leptospirales</taxon>
        <taxon>Leptospiraceae</taxon>
        <taxon>Leptospira</taxon>
    </lineage>
</organism>
<proteinExistence type="predicted"/>
<protein>
    <recommendedName>
        <fullName evidence="5">Chemotaxis protein</fullName>
    </recommendedName>
</protein>